<dbReference type="RefSeq" id="XP_004254126.1">
    <property type="nucleotide sequence ID" value="XM_004254078.1"/>
</dbReference>
<dbReference type="AlphaFoldDB" id="A0A0A1U0D9"/>
<dbReference type="VEuPathDB" id="AmoebaDB:EIN_096120"/>
<name>A0A0A1U0D9_ENTIV</name>
<keyword evidence="2" id="KW-1185">Reference proteome</keyword>
<dbReference type="OMA" id="CVDKKDS"/>
<proteinExistence type="predicted"/>
<evidence type="ECO:0000313" key="2">
    <source>
        <dbReference type="Proteomes" id="UP000014680"/>
    </source>
</evidence>
<gene>
    <name evidence="1" type="ORF">EIN_096120</name>
</gene>
<evidence type="ECO:0008006" key="3">
    <source>
        <dbReference type="Google" id="ProtNLM"/>
    </source>
</evidence>
<organism evidence="1 2">
    <name type="scientific">Entamoeba invadens IP1</name>
    <dbReference type="NCBI Taxonomy" id="370355"/>
    <lineage>
        <taxon>Eukaryota</taxon>
        <taxon>Amoebozoa</taxon>
        <taxon>Evosea</taxon>
        <taxon>Archamoebae</taxon>
        <taxon>Mastigamoebida</taxon>
        <taxon>Entamoebidae</taxon>
        <taxon>Entamoeba</taxon>
    </lineage>
</organism>
<sequence length="294" mass="34387">MKTNKKNNSKTTMSMKYTCKYCGNHYDDVDTFQNHNNGKCFNEFAKRQIEKVMSQKVEERSAHDFSQLLQTGTNPLPKTNECNDCDEILSQRLIFQIQNDKFSCDTLKSLLSNSQLQQLDELLQNELEHKVNSFIPWYLLNTSDKTPEDMLPLPINPKFSKTLVFAINQAIYTYTTLTRIYVETDVFDVYNPQIDQQIEELFPSLYSTIPVKIDDITAFVLQWLRKNEVILDECKFTVILRNDTATIKADLQKATLVLSHLHKFYYDKIKQSKKIEFLHLYVSSGQYRKDSLLV</sequence>
<evidence type="ECO:0000313" key="1">
    <source>
        <dbReference type="EMBL" id="ELP87355.1"/>
    </source>
</evidence>
<reference evidence="1 2" key="1">
    <citation type="submission" date="2012-10" db="EMBL/GenBank/DDBJ databases">
        <authorList>
            <person name="Zafar N."/>
            <person name="Inman J."/>
            <person name="Hall N."/>
            <person name="Lorenzi H."/>
            <person name="Caler E."/>
        </authorList>
    </citation>
    <scope>NUCLEOTIDE SEQUENCE [LARGE SCALE GENOMIC DNA]</scope>
    <source>
        <strain evidence="1 2">IP1</strain>
    </source>
</reference>
<accession>A0A0A1U0D9</accession>
<dbReference type="Proteomes" id="UP000014680">
    <property type="component" value="Unassembled WGS sequence"/>
</dbReference>
<dbReference type="KEGG" id="eiv:EIN_096120"/>
<dbReference type="EMBL" id="KB206860">
    <property type="protein sequence ID" value="ELP87355.1"/>
    <property type="molecule type" value="Genomic_DNA"/>
</dbReference>
<protein>
    <recommendedName>
        <fullName evidence="3">C2H2-type domain-containing protein</fullName>
    </recommendedName>
</protein>
<dbReference type="GeneID" id="14886370"/>
<dbReference type="OrthoDB" id="28880at2759"/>